<dbReference type="PANTHER" id="PTHR36897">
    <property type="entry name" value="OS10G0351100-LIKE PROTEIN"/>
    <property type="match status" value="1"/>
</dbReference>
<evidence type="ECO:0000313" key="1">
    <source>
        <dbReference type="EMBL" id="CAE0471893.1"/>
    </source>
</evidence>
<reference evidence="1" key="1">
    <citation type="submission" date="2021-01" db="EMBL/GenBank/DDBJ databases">
        <authorList>
            <person name="Corre E."/>
            <person name="Pelletier E."/>
            <person name="Niang G."/>
            <person name="Scheremetjew M."/>
            <person name="Finn R."/>
            <person name="Kale V."/>
            <person name="Holt S."/>
            <person name="Cochrane G."/>
            <person name="Meng A."/>
            <person name="Brown T."/>
            <person name="Cohen L."/>
        </authorList>
    </citation>
    <scope>NUCLEOTIDE SEQUENCE</scope>
    <source>
        <strain evidence="1">MM31A-1</strain>
    </source>
</reference>
<protein>
    <submittedName>
        <fullName evidence="1">Uncharacterized protein</fullName>
    </submittedName>
</protein>
<sequence>MKYTSVLRASIATFSISLCSSFSMPPMISTSIQRSEIIATTRTQTSSSPLYSTSPSIDNNANVELLTEDQVQDYAKSVGVTINLTTLGPGYRAVARAIHDEEQIIGYCEGFVRPTGQILHVDKLEVWKKALDRAKAENPEGFKNGGQVFGVSLLLGYVSVLHGKKSGCGKAEFLAIDDEAFQHKRLVRFFSRAGFNRIRYVGDDIANIPDRLVWGGCGTLMNQTIDNLLILWSKILSKNKF</sequence>
<proteinExistence type="predicted"/>
<dbReference type="EMBL" id="HBIO01021728">
    <property type="protein sequence ID" value="CAE0471893.1"/>
    <property type="molecule type" value="Transcribed_RNA"/>
</dbReference>
<organism evidence="1">
    <name type="scientific">Chaetoceros debilis</name>
    <dbReference type="NCBI Taxonomy" id="122233"/>
    <lineage>
        <taxon>Eukaryota</taxon>
        <taxon>Sar</taxon>
        <taxon>Stramenopiles</taxon>
        <taxon>Ochrophyta</taxon>
        <taxon>Bacillariophyta</taxon>
        <taxon>Coscinodiscophyceae</taxon>
        <taxon>Chaetocerotophycidae</taxon>
        <taxon>Chaetocerotales</taxon>
        <taxon>Chaetocerotaceae</taxon>
        <taxon>Chaetoceros</taxon>
    </lineage>
</organism>
<dbReference type="AlphaFoldDB" id="A0A7S3QB32"/>
<gene>
    <name evidence="1" type="ORF">CDEB00056_LOCUS16746</name>
</gene>
<accession>A0A7S3QB32</accession>
<name>A0A7S3QB32_9STRA</name>
<dbReference type="PANTHER" id="PTHR36897:SF2">
    <property type="entry name" value="OS10G0350800 PROTEIN"/>
    <property type="match status" value="1"/>
</dbReference>